<dbReference type="PANTHER" id="PTHR34456:SF9">
    <property type="entry name" value="MITOVIRUS RNA-DEPENDENT RNA POLYMERASE"/>
    <property type="match status" value="1"/>
</dbReference>
<dbReference type="InterPro" id="IPR008686">
    <property type="entry name" value="RNA_pol_mitovir"/>
</dbReference>
<feature type="region of interest" description="Disordered" evidence="1">
    <location>
        <begin position="1"/>
        <end position="47"/>
    </location>
</feature>
<keyword evidence="3" id="KW-1185">Reference proteome</keyword>
<dbReference type="AlphaFoldDB" id="A0AAV1AHD7"/>
<dbReference type="Pfam" id="PF05919">
    <property type="entry name" value="Mitovir_RNA_pol"/>
    <property type="match status" value="1"/>
</dbReference>
<evidence type="ECO:0000313" key="3">
    <source>
        <dbReference type="Proteomes" id="UP001157006"/>
    </source>
</evidence>
<proteinExistence type="predicted"/>
<sequence length="136" mass="15686">MLATSHRQRAKIRRNGDHRSPRRLKKKGSYSEKTYQKEPKHSGQQLDLRLLRKDPMKPKDQGNLLDISLLGRSLHCPTIWWCAEKIYPGKRFDKYAILGDDICIADSKVAEVYLSTLKDLGFLVNLTTLSRLQSYG</sequence>
<feature type="compositionally biased region" description="Basic residues" evidence="1">
    <location>
        <begin position="1"/>
        <end position="13"/>
    </location>
</feature>
<accession>A0AAV1AHD7</accession>
<reference evidence="2 3" key="1">
    <citation type="submission" date="2023-01" db="EMBL/GenBank/DDBJ databases">
        <authorList>
            <person name="Kreplak J."/>
        </authorList>
    </citation>
    <scope>NUCLEOTIDE SEQUENCE [LARGE SCALE GENOMIC DNA]</scope>
</reference>
<dbReference type="PANTHER" id="PTHR34456">
    <property type="entry name" value="MITOVIRUS RNA-DEPENDENT RNA POLYMERASE"/>
    <property type="match status" value="1"/>
</dbReference>
<evidence type="ECO:0000256" key="1">
    <source>
        <dbReference type="SAM" id="MobiDB-lite"/>
    </source>
</evidence>
<evidence type="ECO:0000313" key="2">
    <source>
        <dbReference type="EMBL" id="CAI8608469.1"/>
    </source>
</evidence>
<dbReference type="EMBL" id="OX451739">
    <property type="protein sequence ID" value="CAI8608469.1"/>
    <property type="molecule type" value="Genomic_DNA"/>
</dbReference>
<protein>
    <submittedName>
        <fullName evidence="2">Uncharacterized protein</fullName>
    </submittedName>
</protein>
<dbReference type="Proteomes" id="UP001157006">
    <property type="component" value="Chromosome 4"/>
</dbReference>
<gene>
    <name evidence="2" type="ORF">VFH_IV086040</name>
</gene>
<name>A0AAV1AHD7_VICFA</name>
<organism evidence="2 3">
    <name type="scientific">Vicia faba</name>
    <name type="common">Broad bean</name>
    <name type="synonym">Faba vulgaris</name>
    <dbReference type="NCBI Taxonomy" id="3906"/>
    <lineage>
        <taxon>Eukaryota</taxon>
        <taxon>Viridiplantae</taxon>
        <taxon>Streptophyta</taxon>
        <taxon>Embryophyta</taxon>
        <taxon>Tracheophyta</taxon>
        <taxon>Spermatophyta</taxon>
        <taxon>Magnoliopsida</taxon>
        <taxon>eudicotyledons</taxon>
        <taxon>Gunneridae</taxon>
        <taxon>Pentapetalae</taxon>
        <taxon>rosids</taxon>
        <taxon>fabids</taxon>
        <taxon>Fabales</taxon>
        <taxon>Fabaceae</taxon>
        <taxon>Papilionoideae</taxon>
        <taxon>50 kb inversion clade</taxon>
        <taxon>NPAAA clade</taxon>
        <taxon>Hologalegina</taxon>
        <taxon>IRL clade</taxon>
        <taxon>Fabeae</taxon>
        <taxon>Vicia</taxon>
    </lineage>
</organism>